<evidence type="ECO:0000313" key="2">
    <source>
        <dbReference type="WBParaSite" id="SMUV_0001026801-mRNA-1"/>
    </source>
</evidence>
<dbReference type="SUPFAM" id="SSF48371">
    <property type="entry name" value="ARM repeat"/>
    <property type="match status" value="1"/>
</dbReference>
<protein>
    <submittedName>
        <fullName evidence="2">Ipi1_N domain-containing protein</fullName>
    </submittedName>
</protein>
<keyword evidence="1" id="KW-1185">Reference proteome</keyword>
<reference evidence="2" key="1">
    <citation type="submission" date="2017-02" db="UniProtKB">
        <authorList>
            <consortium name="WormBaseParasite"/>
        </authorList>
    </citation>
    <scope>IDENTIFICATION</scope>
</reference>
<accession>A0A0N5AZ50</accession>
<dbReference type="AlphaFoldDB" id="A0A0N5AZ50"/>
<proteinExistence type="predicted"/>
<dbReference type="Proteomes" id="UP000046393">
    <property type="component" value="Unplaced"/>
</dbReference>
<name>A0A0N5AZ50_9BILA</name>
<dbReference type="WBParaSite" id="SMUV_0001026801-mRNA-1">
    <property type="protein sequence ID" value="SMUV_0001026801-mRNA-1"/>
    <property type="gene ID" value="SMUV_0001026801"/>
</dbReference>
<dbReference type="STRING" id="451379.A0A0N5AZ50"/>
<sequence length="305" mass="34154">MKKKTTSTFSKVKVKVGKKLKKTSQTDTTISTRKLVVWIFEVFCNKSYRGLSLNDLCRQLGHYNRNVRQDAVIGVKQLLSSNPHLISSSLHLIIPSVANDGHFRSQLKSLLNLLFCVPSDAMCSHFELLLAHVLLALTHLKLPVRTFGVTIVLLLMQKYPRLCSRKSDLFSSLIDVISSSRKLLKRKLLIDVMLGILDVYFVTDKKSCGPLSIAYFSADLKNCSQVDLATNTTYFECPILSLNSTEEASPFSTWKGVLKFCTAVFPLLESLLFEENFDCDGICAEVIGKISQVGHIFFVFATLSN</sequence>
<evidence type="ECO:0000313" key="1">
    <source>
        <dbReference type="Proteomes" id="UP000046393"/>
    </source>
</evidence>
<dbReference type="InterPro" id="IPR016024">
    <property type="entry name" value="ARM-type_fold"/>
</dbReference>
<organism evidence="1 2">
    <name type="scientific">Syphacia muris</name>
    <dbReference type="NCBI Taxonomy" id="451379"/>
    <lineage>
        <taxon>Eukaryota</taxon>
        <taxon>Metazoa</taxon>
        <taxon>Ecdysozoa</taxon>
        <taxon>Nematoda</taxon>
        <taxon>Chromadorea</taxon>
        <taxon>Rhabditida</taxon>
        <taxon>Spirurina</taxon>
        <taxon>Oxyuridomorpha</taxon>
        <taxon>Oxyuroidea</taxon>
        <taxon>Oxyuridae</taxon>
        <taxon>Syphacia</taxon>
    </lineage>
</organism>